<comment type="caution">
    <text evidence="3">The sequence shown here is derived from an EMBL/GenBank/DDBJ whole genome shotgun (WGS) entry which is preliminary data.</text>
</comment>
<feature type="domain" description="Alpha/beta-hydrolase N-terminal" evidence="2">
    <location>
        <begin position="1"/>
        <end position="62"/>
    </location>
</feature>
<evidence type="ECO:0000259" key="2">
    <source>
        <dbReference type="Pfam" id="PF15420"/>
    </source>
</evidence>
<dbReference type="EMBL" id="BARS01014456">
    <property type="protein sequence ID" value="GAF93591.1"/>
    <property type="molecule type" value="Genomic_DNA"/>
</dbReference>
<keyword evidence="1" id="KW-0812">Transmembrane</keyword>
<dbReference type="Pfam" id="PF15420">
    <property type="entry name" value="Abhydrolase_9_N"/>
    <property type="match status" value="1"/>
</dbReference>
<gene>
    <name evidence="3" type="ORF">S01H1_24355</name>
</gene>
<feature type="non-terminal residue" evidence="3">
    <location>
        <position position="63"/>
    </location>
</feature>
<protein>
    <recommendedName>
        <fullName evidence="2">Alpha/beta-hydrolase N-terminal domain-containing protein</fullName>
    </recommendedName>
</protein>
<evidence type="ECO:0000313" key="3">
    <source>
        <dbReference type="EMBL" id="GAF93591.1"/>
    </source>
</evidence>
<organism evidence="3">
    <name type="scientific">marine sediment metagenome</name>
    <dbReference type="NCBI Taxonomy" id="412755"/>
    <lineage>
        <taxon>unclassified sequences</taxon>
        <taxon>metagenomes</taxon>
        <taxon>ecological metagenomes</taxon>
    </lineage>
</organism>
<sequence>IRKLVRFLMRQLERIAPPRVSCVVAVLLVVVVSVEVFNGVVGRYAMSTINKTFASANDEDAPD</sequence>
<reference evidence="3" key="1">
    <citation type="journal article" date="2014" name="Front. Microbiol.">
        <title>High frequency of phylogenetically diverse reductive dehalogenase-homologous genes in deep subseafloor sedimentary metagenomes.</title>
        <authorList>
            <person name="Kawai M."/>
            <person name="Futagami T."/>
            <person name="Toyoda A."/>
            <person name="Takaki Y."/>
            <person name="Nishi S."/>
            <person name="Hori S."/>
            <person name="Arai W."/>
            <person name="Tsubouchi T."/>
            <person name="Morono Y."/>
            <person name="Uchiyama I."/>
            <person name="Ito T."/>
            <person name="Fujiyama A."/>
            <person name="Inagaki F."/>
            <person name="Takami H."/>
        </authorList>
    </citation>
    <scope>NUCLEOTIDE SEQUENCE</scope>
    <source>
        <strain evidence="3">Expedition CK06-06</strain>
    </source>
</reference>
<keyword evidence="1" id="KW-0472">Membrane</keyword>
<feature type="non-terminal residue" evidence="3">
    <location>
        <position position="1"/>
    </location>
</feature>
<name>X0U2K6_9ZZZZ</name>
<keyword evidence="1" id="KW-1133">Transmembrane helix</keyword>
<proteinExistence type="predicted"/>
<evidence type="ECO:0000256" key="1">
    <source>
        <dbReference type="SAM" id="Phobius"/>
    </source>
</evidence>
<feature type="transmembrane region" description="Helical" evidence="1">
    <location>
        <begin position="20"/>
        <end position="41"/>
    </location>
</feature>
<accession>X0U2K6</accession>
<dbReference type="AlphaFoldDB" id="X0U2K6"/>
<dbReference type="InterPro" id="IPR027788">
    <property type="entry name" value="Alpha/beta-hydrolase_N_dom"/>
</dbReference>